<dbReference type="Pfam" id="PF13837">
    <property type="entry name" value="Myb_DNA-bind_4"/>
    <property type="match status" value="1"/>
</dbReference>
<name>A0A034WN61_BACDO</name>
<evidence type="ECO:0000256" key="1">
    <source>
        <dbReference type="SAM" id="MobiDB-lite"/>
    </source>
</evidence>
<evidence type="ECO:0000259" key="2">
    <source>
        <dbReference type="Pfam" id="PF13837"/>
    </source>
</evidence>
<sequence length="206" mass="24434">EILIMLKQNIVAEEESDKKWTHERKLLLLNKRLSNEIDFCAKRKKKSVLWEKVLREIKGVDAEFPFSRDDITRKFMNFMVTYKRIKRRNKTSGEAATTWEFFDQMDEIYGTRTDIVVPEELLDSSLSDILSGINDHTADDANSDTDKEPPRKRPRCDVLDFLRAESQEDKKLLKEFLNCEKEKLKVEREKVEEMKKLREVLPNIHN</sequence>
<feature type="region of interest" description="Disordered" evidence="1">
    <location>
        <begin position="133"/>
        <end position="154"/>
    </location>
</feature>
<organism evidence="3">
    <name type="scientific">Bactrocera dorsalis</name>
    <name type="common">Oriental fruit fly</name>
    <name type="synonym">Dacus dorsalis</name>
    <dbReference type="NCBI Taxonomy" id="27457"/>
    <lineage>
        <taxon>Eukaryota</taxon>
        <taxon>Metazoa</taxon>
        <taxon>Ecdysozoa</taxon>
        <taxon>Arthropoda</taxon>
        <taxon>Hexapoda</taxon>
        <taxon>Insecta</taxon>
        <taxon>Pterygota</taxon>
        <taxon>Neoptera</taxon>
        <taxon>Endopterygota</taxon>
        <taxon>Diptera</taxon>
        <taxon>Brachycera</taxon>
        <taxon>Muscomorpha</taxon>
        <taxon>Tephritoidea</taxon>
        <taxon>Tephritidae</taxon>
        <taxon>Bactrocera</taxon>
        <taxon>Bactrocera</taxon>
    </lineage>
</organism>
<protein>
    <recommendedName>
        <fullName evidence="2">Myb/SANT-like DNA-binding domain-containing protein</fullName>
    </recommendedName>
</protein>
<dbReference type="AlphaFoldDB" id="A0A034WN61"/>
<evidence type="ECO:0000313" key="3">
    <source>
        <dbReference type="EMBL" id="JAC56099.1"/>
    </source>
</evidence>
<feature type="non-terminal residue" evidence="3">
    <location>
        <position position="1"/>
    </location>
</feature>
<proteinExistence type="predicted"/>
<reference evidence="3" key="1">
    <citation type="journal article" date="2014" name="BMC Genomics">
        <title>Characterizing the developmental transcriptome of the oriental fruit fly, Bactrocera dorsalis (Diptera: Tephritidae) through comparative genomic analysis with Drosophila melanogaster utilizing modENCODE datasets.</title>
        <authorList>
            <person name="Geib S.M."/>
            <person name="Calla B."/>
            <person name="Hall B."/>
            <person name="Hou S."/>
            <person name="Manoukis N.C."/>
        </authorList>
    </citation>
    <scope>NUCLEOTIDE SEQUENCE</scope>
    <source>
        <strain evidence="3">Punador</strain>
    </source>
</reference>
<dbReference type="EMBL" id="GAKP01002853">
    <property type="protein sequence ID" value="JAC56099.1"/>
    <property type="molecule type" value="Transcribed_RNA"/>
</dbReference>
<feature type="domain" description="Myb/SANT-like DNA-binding" evidence="2">
    <location>
        <begin position="18"/>
        <end position="108"/>
    </location>
</feature>
<accession>A0A034WN61</accession>
<dbReference type="OrthoDB" id="8011317at2759"/>
<feature type="compositionally biased region" description="Basic and acidic residues" evidence="1">
    <location>
        <begin position="136"/>
        <end position="154"/>
    </location>
</feature>
<dbReference type="InterPro" id="IPR044822">
    <property type="entry name" value="Myb_DNA-bind_4"/>
</dbReference>